<feature type="transmembrane region" description="Helical" evidence="4">
    <location>
        <begin position="116"/>
        <end position="133"/>
    </location>
</feature>
<accession>A0A135HR49</accession>
<comment type="caution">
    <text evidence="6">The sequence shown here is derived from an EMBL/GenBank/DDBJ whole genome shotgun (WGS) entry which is preliminary data.</text>
</comment>
<dbReference type="Proteomes" id="UP000070107">
    <property type="component" value="Unassembled WGS sequence"/>
</dbReference>
<evidence type="ECO:0000256" key="4">
    <source>
        <dbReference type="SAM" id="Phobius"/>
    </source>
</evidence>
<evidence type="ECO:0000256" key="3">
    <source>
        <dbReference type="ARBA" id="ARBA00023163"/>
    </source>
</evidence>
<sequence>MIFIPLPFVVALLLVIRLIEMLHSQEPSKGNRPFLALIGLCALQSLAVGLRWGYGITELRYMLPVLASCLPPLVMASFRSLMHREEARTGIARWLHAAPPIVVIALLAMAPGLIDFALIALFVGYALAILNLGRTGPDALDEARLDRVLSAHRALVIAAASLCLSALFDLAVFMDFEWSKGANVALMVSNANLLGLLLLGLTATVAARARALPSPVADMNDAAAQAAQDREILERIDHLLVKEKLSRDENLTLSRLARRAGVPARQVSGAINRLSSRNVSQYINDFRIAEACRLLRETDMSVTAAMFESGFQTKSNFNREFRRVTSLSPASWRDKNRSPESLQ</sequence>
<dbReference type="RefSeq" id="WP_068883688.1">
    <property type="nucleotide sequence ID" value="NZ_LNTU01000037.1"/>
</dbReference>
<feature type="transmembrane region" description="Helical" evidence="4">
    <location>
        <begin position="186"/>
        <end position="207"/>
    </location>
</feature>
<dbReference type="SUPFAM" id="SSF46689">
    <property type="entry name" value="Homeodomain-like"/>
    <property type="match status" value="1"/>
</dbReference>
<name>A0A135HR49_9HYPH</name>
<keyword evidence="4" id="KW-1133">Transmembrane helix</keyword>
<evidence type="ECO:0000259" key="5">
    <source>
        <dbReference type="PROSITE" id="PS01124"/>
    </source>
</evidence>
<dbReference type="Gene3D" id="1.10.10.60">
    <property type="entry name" value="Homeodomain-like"/>
    <property type="match status" value="1"/>
</dbReference>
<dbReference type="STRING" id="1494590.ATN84_16615"/>
<keyword evidence="3" id="KW-0804">Transcription</keyword>
<evidence type="ECO:0000256" key="1">
    <source>
        <dbReference type="ARBA" id="ARBA00023015"/>
    </source>
</evidence>
<protein>
    <submittedName>
        <fullName evidence="6">AraC family transcriptional regulator</fullName>
    </submittedName>
</protein>
<evidence type="ECO:0000313" key="6">
    <source>
        <dbReference type="EMBL" id="KXF75613.1"/>
    </source>
</evidence>
<dbReference type="InterPro" id="IPR009057">
    <property type="entry name" value="Homeodomain-like_sf"/>
</dbReference>
<organism evidence="6 7">
    <name type="scientific">Paramesorhizobium deserti</name>
    <dbReference type="NCBI Taxonomy" id="1494590"/>
    <lineage>
        <taxon>Bacteria</taxon>
        <taxon>Pseudomonadati</taxon>
        <taxon>Pseudomonadota</taxon>
        <taxon>Alphaproteobacteria</taxon>
        <taxon>Hyphomicrobiales</taxon>
        <taxon>Phyllobacteriaceae</taxon>
        <taxon>Paramesorhizobium</taxon>
    </lineage>
</organism>
<evidence type="ECO:0000256" key="2">
    <source>
        <dbReference type="ARBA" id="ARBA00023125"/>
    </source>
</evidence>
<dbReference type="SMART" id="SM00342">
    <property type="entry name" value="HTH_ARAC"/>
    <property type="match status" value="1"/>
</dbReference>
<keyword evidence="1" id="KW-0805">Transcription regulation</keyword>
<keyword evidence="2" id="KW-0238">DNA-binding</keyword>
<reference evidence="6 7" key="1">
    <citation type="submission" date="2015-11" db="EMBL/GenBank/DDBJ databases">
        <title>Draft genome sequence of Paramesorhizobium deserti A-3-E, a strain highly resistant to diverse beta-lactam antibiotics.</title>
        <authorList>
            <person name="Lv R."/>
            <person name="Yang X."/>
            <person name="Fang N."/>
            <person name="Guo J."/>
            <person name="Luo X."/>
            <person name="Peng F."/>
            <person name="Yang R."/>
            <person name="Cui Y."/>
            <person name="Fang C."/>
            <person name="Song Y."/>
        </authorList>
    </citation>
    <scope>NUCLEOTIDE SEQUENCE [LARGE SCALE GENOMIC DNA]</scope>
    <source>
        <strain evidence="6 7">A-3-E</strain>
    </source>
</reference>
<dbReference type="PANTHER" id="PTHR43280">
    <property type="entry name" value="ARAC-FAMILY TRANSCRIPTIONAL REGULATOR"/>
    <property type="match status" value="1"/>
</dbReference>
<dbReference type="Pfam" id="PF12833">
    <property type="entry name" value="HTH_18"/>
    <property type="match status" value="1"/>
</dbReference>
<dbReference type="AlphaFoldDB" id="A0A135HR49"/>
<dbReference type="PROSITE" id="PS01124">
    <property type="entry name" value="HTH_ARAC_FAMILY_2"/>
    <property type="match status" value="1"/>
</dbReference>
<feature type="transmembrane region" description="Helical" evidence="4">
    <location>
        <begin position="34"/>
        <end position="54"/>
    </location>
</feature>
<keyword evidence="4" id="KW-0472">Membrane</keyword>
<keyword evidence="7" id="KW-1185">Reference proteome</keyword>
<feature type="transmembrane region" description="Helical" evidence="4">
    <location>
        <begin position="90"/>
        <end position="110"/>
    </location>
</feature>
<keyword evidence="4" id="KW-0812">Transmembrane</keyword>
<dbReference type="GO" id="GO:0043565">
    <property type="term" value="F:sequence-specific DNA binding"/>
    <property type="evidence" value="ECO:0007669"/>
    <property type="project" value="InterPro"/>
</dbReference>
<feature type="domain" description="HTH araC/xylS-type" evidence="5">
    <location>
        <begin position="230"/>
        <end position="335"/>
    </location>
</feature>
<gene>
    <name evidence="6" type="ORF">ATN84_16615</name>
</gene>
<dbReference type="InterPro" id="IPR018060">
    <property type="entry name" value="HTH_AraC"/>
</dbReference>
<dbReference type="GO" id="GO:0003700">
    <property type="term" value="F:DNA-binding transcription factor activity"/>
    <property type="evidence" value="ECO:0007669"/>
    <property type="project" value="InterPro"/>
</dbReference>
<dbReference type="OrthoDB" id="345413at2"/>
<feature type="transmembrane region" description="Helical" evidence="4">
    <location>
        <begin position="6"/>
        <end position="22"/>
    </location>
</feature>
<evidence type="ECO:0000313" key="7">
    <source>
        <dbReference type="Proteomes" id="UP000070107"/>
    </source>
</evidence>
<feature type="transmembrane region" description="Helical" evidence="4">
    <location>
        <begin position="154"/>
        <end position="174"/>
    </location>
</feature>
<proteinExistence type="predicted"/>
<dbReference type="PANTHER" id="PTHR43280:SF29">
    <property type="entry name" value="ARAC-FAMILY TRANSCRIPTIONAL REGULATOR"/>
    <property type="match status" value="1"/>
</dbReference>
<dbReference type="EMBL" id="LNTU01000037">
    <property type="protein sequence ID" value="KXF75613.1"/>
    <property type="molecule type" value="Genomic_DNA"/>
</dbReference>